<sequence>MQLIAQLASLALLLKVVVAENVVDTGDVPSACRSDSNCQQVFTIGTTCDDQTRNESDYNNCVCGTSNAQSILNTCAICVYNNEDRDDDDRVDNDVTELMRTCGWTLDLAAATTSTSGSSSTTSTTTPTPTVATITTSGTTLVTTQTPSITAGSASSSTTPNAASVPTAAAANVLAGAFFALAMI</sequence>
<dbReference type="RefSeq" id="XP_007830334.1">
    <property type="nucleotide sequence ID" value="XM_007832143.1"/>
</dbReference>
<dbReference type="OMA" id="STCRTIC"/>
<proteinExistence type="predicted"/>
<dbReference type="AlphaFoldDB" id="W3XJA5"/>
<keyword evidence="4" id="KW-1185">Reference proteome</keyword>
<feature type="signal peptide" evidence="2">
    <location>
        <begin position="1"/>
        <end position="19"/>
    </location>
</feature>
<dbReference type="KEGG" id="pfy:PFICI_03562"/>
<dbReference type="GeneID" id="19268575"/>
<feature type="region of interest" description="Disordered" evidence="1">
    <location>
        <begin position="113"/>
        <end position="132"/>
    </location>
</feature>
<evidence type="ECO:0000313" key="4">
    <source>
        <dbReference type="Proteomes" id="UP000030651"/>
    </source>
</evidence>
<gene>
    <name evidence="3" type="ORF">PFICI_03562</name>
</gene>
<dbReference type="OrthoDB" id="4843554at2759"/>
<accession>W3XJA5</accession>
<dbReference type="InParanoid" id="W3XJA5"/>
<evidence type="ECO:0008006" key="5">
    <source>
        <dbReference type="Google" id="ProtNLM"/>
    </source>
</evidence>
<name>W3XJA5_PESFW</name>
<organism evidence="3 4">
    <name type="scientific">Pestalotiopsis fici (strain W106-1 / CGMCC3.15140)</name>
    <dbReference type="NCBI Taxonomy" id="1229662"/>
    <lineage>
        <taxon>Eukaryota</taxon>
        <taxon>Fungi</taxon>
        <taxon>Dikarya</taxon>
        <taxon>Ascomycota</taxon>
        <taxon>Pezizomycotina</taxon>
        <taxon>Sordariomycetes</taxon>
        <taxon>Xylariomycetidae</taxon>
        <taxon>Amphisphaeriales</taxon>
        <taxon>Sporocadaceae</taxon>
        <taxon>Pestalotiopsis</taxon>
    </lineage>
</organism>
<dbReference type="EMBL" id="KI912110">
    <property type="protein sequence ID" value="ETS85537.1"/>
    <property type="molecule type" value="Genomic_DNA"/>
</dbReference>
<feature type="chain" id="PRO_5004836236" description="Extracellular membrane protein CFEM domain-containing protein" evidence="2">
    <location>
        <begin position="20"/>
        <end position="184"/>
    </location>
</feature>
<evidence type="ECO:0000256" key="1">
    <source>
        <dbReference type="SAM" id="MobiDB-lite"/>
    </source>
</evidence>
<protein>
    <recommendedName>
        <fullName evidence="5">Extracellular membrane protein CFEM domain-containing protein</fullName>
    </recommendedName>
</protein>
<reference evidence="4" key="1">
    <citation type="journal article" date="2015" name="BMC Genomics">
        <title>Genomic and transcriptomic analysis of the endophytic fungus Pestalotiopsis fici reveals its lifestyle and high potential for synthesis of natural products.</title>
        <authorList>
            <person name="Wang X."/>
            <person name="Zhang X."/>
            <person name="Liu L."/>
            <person name="Xiang M."/>
            <person name="Wang W."/>
            <person name="Sun X."/>
            <person name="Che Y."/>
            <person name="Guo L."/>
            <person name="Liu G."/>
            <person name="Guo L."/>
            <person name="Wang C."/>
            <person name="Yin W.B."/>
            <person name="Stadler M."/>
            <person name="Zhang X."/>
            <person name="Liu X."/>
        </authorList>
    </citation>
    <scope>NUCLEOTIDE SEQUENCE [LARGE SCALE GENOMIC DNA]</scope>
    <source>
        <strain evidence="4">W106-1 / CGMCC3.15140</strain>
    </source>
</reference>
<keyword evidence="2" id="KW-0732">Signal</keyword>
<dbReference type="Proteomes" id="UP000030651">
    <property type="component" value="Unassembled WGS sequence"/>
</dbReference>
<evidence type="ECO:0000313" key="3">
    <source>
        <dbReference type="EMBL" id="ETS85537.1"/>
    </source>
</evidence>
<dbReference type="HOGENOM" id="CLU_1468688_0_0_1"/>
<evidence type="ECO:0000256" key="2">
    <source>
        <dbReference type="SAM" id="SignalP"/>
    </source>
</evidence>